<dbReference type="InterPro" id="IPR044291">
    <property type="entry name" value="GIS/GIS2/ZFP8"/>
</dbReference>
<keyword evidence="1" id="KW-0863">Zinc-finger</keyword>
<feature type="domain" description="C2H2-type" evidence="3">
    <location>
        <begin position="70"/>
        <end position="97"/>
    </location>
</feature>
<proteinExistence type="predicted"/>
<accession>A0AAN8Y408</accession>
<dbReference type="AlphaFoldDB" id="A0AAN8Y408"/>
<evidence type="ECO:0000313" key="4">
    <source>
        <dbReference type="EMBL" id="KAK6778900.1"/>
    </source>
</evidence>
<organism evidence="4 5">
    <name type="scientific">Solanum bulbocastanum</name>
    <name type="common">Wild potato</name>
    <dbReference type="NCBI Taxonomy" id="147425"/>
    <lineage>
        <taxon>Eukaryota</taxon>
        <taxon>Viridiplantae</taxon>
        <taxon>Streptophyta</taxon>
        <taxon>Embryophyta</taxon>
        <taxon>Tracheophyta</taxon>
        <taxon>Spermatophyta</taxon>
        <taxon>Magnoliopsida</taxon>
        <taxon>eudicotyledons</taxon>
        <taxon>Gunneridae</taxon>
        <taxon>Pentapetalae</taxon>
        <taxon>asterids</taxon>
        <taxon>lamiids</taxon>
        <taxon>Solanales</taxon>
        <taxon>Solanaceae</taxon>
        <taxon>Solanoideae</taxon>
        <taxon>Solaneae</taxon>
        <taxon>Solanum</taxon>
    </lineage>
</organism>
<keyword evidence="1" id="KW-0862">Zinc</keyword>
<keyword evidence="5" id="KW-1185">Reference proteome</keyword>
<dbReference type="PROSITE" id="PS00028">
    <property type="entry name" value="ZINC_FINGER_C2H2_1"/>
    <property type="match status" value="1"/>
</dbReference>
<dbReference type="EMBL" id="JBANQN010000010">
    <property type="protein sequence ID" value="KAK6778900.1"/>
    <property type="molecule type" value="Genomic_DNA"/>
</dbReference>
<dbReference type="PANTHER" id="PTHR46547:SF9">
    <property type="entry name" value="C2H2-TYPE DOMAIN-CONTAINING PROTEIN"/>
    <property type="match status" value="1"/>
</dbReference>
<dbReference type="SUPFAM" id="SSF57667">
    <property type="entry name" value="beta-beta-alpha zinc fingers"/>
    <property type="match status" value="1"/>
</dbReference>
<dbReference type="PROSITE" id="PS50157">
    <property type="entry name" value="ZINC_FINGER_C2H2_2"/>
    <property type="match status" value="1"/>
</dbReference>
<feature type="region of interest" description="Disordered" evidence="2">
    <location>
        <begin position="233"/>
        <end position="254"/>
    </location>
</feature>
<comment type="caution">
    <text evidence="4">The sequence shown here is derived from an EMBL/GenBank/DDBJ whole genome shotgun (WGS) entry which is preliminary data.</text>
</comment>
<evidence type="ECO:0000256" key="2">
    <source>
        <dbReference type="SAM" id="MobiDB-lite"/>
    </source>
</evidence>
<dbReference type="GO" id="GO:0010090">
    <property type="term" value="P:trichome morphogenesis"/>
    <property type="evidence" value="ECO:0007669"/>
    <property type="project" value="InterPro"/>
</dbReference>
<evidence type="ECO:0000259" key="3">
    <source>
        <dbReference type="PROSITE" id="PS50157"/>
    </source>
</evidence>
<dbReference type="Gene3D" id="3.30.160.60">
    <property type="entry name" value="Classic Zinc Finger"/>
    <property type="match status" value="1"/>
</dbReference>
<dbReference type="PANTHER" id="PTHR46547">
    <property type="entry name" value="ZINC FINGER PROTEIN GIS"/>
    <property type="match status" value="1"/>
</dbReference>
<gene>
    <name evidence="4" type="ORF">RDI58_025618</name>
</gene>
<dbReference type="GO" id="GO:0003700">
    <property type="term" value="F:DNA-binding transcription factor activity"/>
    <property type="evidence" value="ECO:0007669"/>
    <property type="project" value="InterPro"/>
</dbReference>
<dbReference type="InterPro" id="IPR036236">
    <property type="entry name" value="Znf_C2H2_sf"/>
</dbReference>
<sequence>MERTKDRETQDFMNVESFSQLPFMRPTKEKAAIRLFGKELLGTSIRDEDQSNDIHDSIGETADTNNNRKFECQYCCRNFPTSQALGGHQNAHKRERQHAKRAQYAKYQYNAYFNSALYNTSSTSSTTSGGFYGSHVNNNGHSHYYSQQINRDINENNRSFAALWRVSHVHHSSSSNSYSPNNVSNFVRPVVYNNVNGDLKKINTKSSSISVSRFGYELKEGLHQDHGFTRFLPAQSHTLHTPEKGGGKCRPAMD</sequence>
<reference evidence="4 5" key="1">
    <citation type="submission" date="2024-02" db="EMBL/GenBank/DDBJ databases">
        <title>de novo genome assembly of Solanum bulbocastanum strain 11H21.</title>
        <authorList>
            <person name="Hosaka A.J."/>
        </authorList>
    </citation>
    <scope>NUCLEOTIDE SEQUENCE [LARGE SCALE GENOMIC DNA]</scope>
    <source>
        <tissue evidence="4">Young leaves</tissue>
    </source>
</reference>
<name>A0AAN8Y408_SOLBU</name>
<dbReference type="GO" id="GO:0008270">
    <property type="term" value="F:zinc ion binding"/>
    <property type="evidence" value="ECO:0007669"/>
    <property type="project" value="UniProtKB-KW"/>
</dbReference>
<dbReference type="InterPro" id="IPR013087">
    <property type="entry name" value="Znf_C2H2_type"/>
</dbReference>
<evidence type="ECO:0000313" key="5">
    <source>
        <dbReference type="Proteomes" id="UP001371456"/>
    </source>
</evidence>
<feature type="compositionally biased region" description="Basic and acidic residues" evidence="2">
    <location>
        <begin position="240"/>
        <end position="254"/>
    </location>
</feature>
<protein>
    <recommendedName>
        <fullName evidence="3">C2H2-type domain-containing protein</fullName>
    </recommendedName>
</protein>
<keyword evidence="1" id="KW-0479">Metal-binding</keyword>
<dbReference type="Proteomes" id="UP001371456">
    <property type="component" value="Unassembled WGS sequence"/>
</dbReference>
<evidence type="ECO:0000256" key="1">
    <source>
        <dbReference type="PROSITE-ProRule" id="PRU00042"/>
    </source>
</evidence>
<dbReference type="GO" id="GO:0009739">
    <property type="term" value="P:response to gibberellin"/>
    <property type="evidence" value="ECO:0007669"/>
    <property type="project" value="InterPro"/>
</dbReference>
<dbReference type="Pfam" id="PF13912">
    <property type="entry name" value="zf-C2H2_6"/>
    <property type="match status" value="1"/>
</dbReference>